<dbReference type="Pfam" id="PF00583">
    <property type="entry name" value="Acetyltransf_1"/>
    <property type="match status" value="1"/>
</dbReference>
<dbReference type="PANTHER" id="PTHR43305:SF1">
    <property type="entry name" value="FAMILY N-ACETYLTRANSFERASE, PUTATIVE (AFU_ORTHOLOGUE AFUA_2G01380)-RELATED"/>
    <property type="match status" value="1"/>
</dbReference>
<dbReference type="eggNOG" id="COG0456">
    <property type="taxonomic scope" value="Bacteria"/>
</dbReference>
<organism evidence="2 3">
    <name type="scientific">Chloroflexus aggregans (strain MD-66 / DSM 9485)</name>
    <dbReference type="NCBI Taxonomy" id="326427"/>
    <lineage>
        <taxon>Bacteria</taxon>
        <taxon>Bacillati</taxon>
        <taxon>Chloroflexota</taxon>
        <taxon>Chloroflexia</taxon>
        <taxon>Chloroflexales</taxon>
        <taxon>Chloroflexineae</taxon>
        <taxon>Chloroflexaceae</taxon>
        <taxon>Chloroflexus</taxon>
    </lineage>
</organism>
<evidence type="ECO:0000259" key="1">
    <source>
        <dbReference type="PROSITE" id="PS51186"/>
    </source>
</evidence>
<proteinExistence type="predicted"/>
<protein>
    <submittedName>
        <fullName evidence="2">GCN5-related N-acetyltransferase</fullName>
    </submittedName>
</protein>
<dbReference type="InterPro" id="IPR052777">
    <property type="entry name" value="Acetyltransferase_Enz"/>
</dbReference>
<dbReference type="Gene3D" id="3.40.630.30">
    <property type="match status" value="1"/>
</dbReference>
<dbReference type="HOGENOM" id="CLU_013985_11_0_0"/>
<dbReference type="KEGG" id="cag:Cagg_1340"/>
<dbReference type="SUPFAM" id="SSF55729">
    <property type="entry name" value="Acyl-CoA N-acyltransferases (Nat)"/>
    <property type="match status" value="1"/>
</dbReference>
<name>B8G8I5_CHLAD</name>
<dbReference type="EMBL" id="CP001337">
    <property type="protein sequence ID" value="ACL24247.1"/>
    <property type="molecule type" value="Genomic_DNA"/>
</dbReference>
<accession>B8G8I5</accession>
<sequence>MSRGFLLHWIDGQAHATDHLDLIRALFREYAAGLPIDLGYQGFEAELATLPGAYAPPQGRLLLALAEGSAAGCVALRPLSATICEMKRLYVRPPFRRFGLGRLLVSKLVAEAIAIGYELMRLDTLPSMHSAIRLYEALGFTRCPPYYPTPIAETVFMERRLQV</sequence>
<feature type="domain" description="N-acetyltransferase" evidence="1">
    <location>
        <begin position="10"/>
        <end position="162"/>
    </location>
</feature>
<dbReference type="AlphaFoldDB" id="B8G8I5"/>
<dbReference type="PROSITE" id="PS51186">
    <property type="entry name" value="GNAT"/>
    <property type="match status" value="1"/>
</dbReference>
<dbReference type="InterPro" id="IPR000182">
    <property type="entry name" value="GNAT_dom"/>
</dbReference>
<dbReference type="GO" id="GO:0016747">
    <property type="term" value="F:acyltransferase activity, transferring groups other than amino-acyl groups"/>
    <property type="evidence" value="ECO:0007669"/>
    <property type="project" value="InterPro"/>
</dbReference>
<keyword evidence="3" id="KW-1185">Reference proteome</keyword>
<dbReference type="OrthoDB" id="7205533at2"/>
<dbReference type="CDD" id="cd04301">
    <property type="entry name" value="NAT_SF"/>
    <property type="match status" value="1"/>
</dbReference>
<dbReference type="PANTHER" id="PTHR43305">
    <property type="entry name" value="FAMILY N-ACETYLTRANSFERASE, PUTATIVE (AFU_ORTHOLOGUE AFUA_2G01380)-RELATED"/>
    <property type="match status" value="1"/>
</dbReference>
<evidence type="ECO:0000313" key="3">
    <source>
        <dbReference type="Proteomes" id="UP000002508"/>
    </source>
</evidence>
<reference evidence="2" key="1">
    <citation type="submission" date="2008-12" db="EMBL/GenBank/DDBJ databases">
        <title>Complete sequence of Chloroflexus aggregans DSM 9485.</title>
        <authorList>
            <consortium name="US DOE Joint Genome Institute"/>
            <person name="Lucas S."/>
            <person name="Copeland A."/>
            <person name="Lapidus A."/>
            <person name="Glavina del Rio T."/>
            <person name="Dalin E."/>
            <person name="Tice H."/>
            <person name="Pitluck S."/>
            <person name="Foster B."/>
            <person name="Larimer F."/>
            <person name="Land M."/>
            <person name="Hauser L."/>
            <person name="Kyrpides N."/>
            <person name="Mikhailova N."/>
            <person name="Bryant D."/>
            <person name="Richardson P."/>
        </authorList>
    </citation>
    <scope>NUCLEOTIDE SEQUENCE</scope>
    <source>
        <strain evidence="2">DSM 9485</strain>
    </source>
</reference>
<dbReference type="Proteomes" id="UP000002508">
    <property type="component" value="Chromosome"/>
</dbReference>
<evidence type="ECO:0000313" key="2">
    <source>
        <dbReference type="EMBL" id="ACL24247.1"/>
    </source>
</evidence>
<gene>
    <name evidence="2" type="ordered locus">Cagg_1340</name>
</gene>
<dbReference type="InterPro" id="IPR016181">
    <property type="entry name" value="Acyl_CoA_acyltransferase"/>
</dbReference>
<dbReference type="RefSeq" id="WP_012616611.1">
    <property type="nucleotide sequence ID" value="NC_011831.1"/>
</dbReference>